<evidence type="ECO:0000313" key="3">
    <source>
        <dbReference type="Proteomes" id="UP001552299"/>
    </source>
</evidence>
<sequence length="145" mass="16678">MAIEEITCARALKSDWFSLWVKVGEANWVKEYRTVRRIVDWEGGFAGAEILHQKQSFGILRIWEGYYVSIHIMLSSLTALKNLLDYGVSYLVLDLRDNLGGLVQAGIEVAKLFLGKGETLPLLQWRTFFIMKIVKHRLLSKMDDD</sequence>
<protein>
    <recommendedName>
        <fullName evidence="1">Tail specific protease domain-containing protein</fullName>
    </recommendedName>
</protein>
<accession>A0ABD0VFN6</accession>
<proteinExistence type="predicted"/>
<evidence type="ECO:0000259" key="1">
    <source>
        <dbReference type="Pfam" id="PF03572"/>
    </source>
</evidence>
<organism evidence="2 3">
    <name type="scientific">Dendrobium thyrsiflorum</name>
    <name type="common">Pinecone-like raceme dendrobium</name>
    <name type="synonym">Orchid</name>
    <dbReference type="NCBI Taxonomy" id="117978"/>
    <lineage>
        <taxon>Eukaryota</taxon>
        <taxon>Viridiplantae</taxon>
        <taxon>Streptophyta</taxon>
        <taxon>Embryophyta</taxon>
        <taxon>Tracheophyta</taxon>
        <taxon>Spermatophyta</taxon>
        <taxon>Magnoliopsida</taxon>
        <taxon>Liliopsida</taxon>
        <taxon>Asparagales</taxon>
        <taxon>Orchidaceae</taxon>
        <taxon>Epidendroideae</taxon>
        <taxon>Malaxideae</taxon>
        <taxon>Dendrobiinae</taxon>
        <taxon>Dendrobium</taxon>
    </lineage>
</organism>
<comment type="caution">
    <text evidence="2">The sequence shown here is derived from an EMBL/GenBank/DDBJ whole genome shotgun (WGS) entry which is preliminary data.</text>
</comment>
<dbReference type="SUPFAM" id="SSF52096">
    <property type="entry name" value="ClpP/crotonase"/>
    <property type="match status" value="1"/>
</dbReference>
<name>A0ABD0VFN6_DENTH</name>
<dbReference type="Gene3D" id="3.90.226.10">
    <property type="entry name" value="2-enoyl-CoA Hydratase, Chain A, domain 1"/>
    <property type="match status" value="1"/>
</dbReference>
<dbReference type="Proteomes" id="UP001552299">
    <property type="component" value="Unassembled WGS sequence"/>
</dbReference>
<evidence type="ECO:0000313" key="2">
    <source>
        <dbReference type="EMBL" id="KAL0921486.1"/>
    </source>
</evidence>
<dbReference type="Pfam" id="PF03572">
    <property type="entry name" value="Peptidase_S41"/>
    <property type="match status" value="1"/>
</dbReference>
<feature type="domain" description="Tail specific protease" evidence="1">
    <location>
        <begin position="78"/>
        <end position="119"/>
    </location>
</feature>
<dbReference type="AlphaFoldDB" id="A0ABD0VFN6"/>
<dbReference type="InterPro" id="IPR005151">
    <property type="entry name" value="Tail-specific_protease"/>
</dbReference>
<gene>
    <name evidence="2" type="ORF">M5K25_008563</name>
</gene>
<reference evidence="2 3" key="1">
    <citation type="journal article" date="2024" name="Plant Biotechnol. J.">
        <title>Dendrobium thyrsiflorum genome and its molecular insights into genes involved in important horticultural traits.</title>
        <authorList>
            <person name="Chen B."/>
            <person name="Wang J.Y."/>
            <person name="Zheng P.J."/>
            <person name="Li K.L."/>
            <person name="Liang Y.M."/>
            <person name="Chen X.F."/>
            <person name="Zhang C."/>
            <person name="Zhao X."/>
            <person name="He X."/>
            <person name="Zhang G.Q."/>
            <person name="Liu Z.J."/>
            <person name="Xu Q."/>
        </authorList>
    </citation>
    <scope>NUCLEOTIDE SEQUENCE [LARGE SCALE GENOMIC DNA]</scope>
    <source>
        <strain evidence="2">GZMU011</strain>
    </source>
</reference>
<keyword evidence="3" id="KW-1185">Reference proteome</keyword>
<dbReference type="InterPro" id="IPR029045">
    <property type="entry name" value="ClpP/crotonase-like_dom_sf"/>
</dbReference>
<dbReference type="EMBL" id="JANQDX010000007">
    <property type="protein sequence ID" value="KAL0921486.1"/>
    <property type="molecule type" value="Genomic_DNA"/>
</dbReference>